<keyword evidence="3" id="KW-0805">Transcription regulation</keyword>
<dbReference type="Pfam" id="PF00392">
    <property type="entry name" value="GntR"/>
    <property type="match status" value="1"/>
</dbReference>
<dbReference type="InterPro" id="IPR015424">
    <property type="entry name" value="PyrdxlP-dep_Trfase"/>
</dbReference>
<dbReference type="InterPro" id="IPR036390">
    <property type="entry name" value="WH_DNA-bd_sf"/>
</dbReference>
<dbReference type="GO" id="GO:0003677">
    <property type="term" value="F:DNA binding"/>
    <property type="evidence" value="ECO:0007669"/>
    <property type="project" value="UniProtKB-KW"/>
</dbReference>
<dbReference type="GO" id="GO:0008483">
    <property type="term" value="F:transaminase activity"/>
    <property type="evidence" value="ECO:0007669"/>
    <property type="project" value="UniProtKB-KW"/>
</dbReference>
<evidence type="ECO:0000259" key="6">
    <source>
        <dbReference type="PROSITE" id="PS50949"/>
    </source>
</evidence>
<sequence length="465" mass="49119">MNTIWCPELAARSGPRYRAIAAAIAEAIEDGRLAPGERLPTHRALAEALGVTVGTVTRGYAEAERQGLVRARVGSGTYVRGGEADPPEFAIAGDEAASSLIPMGLSLPAPIAREGLLAQALREIAGDRAALADALGYHPEAGIARHREMLAGWLREAWGVPVAADSLLLSLGGMHGVYLALQALLRPGETLASEALTYPGLIAAARQLGLRHVGLAMDDEGLIPEALEAACRQQGVRAVYCMPNQNNPTTAVMSEARRQALLTVARREGVTVIEDDVHLVAANERPPNLLELDPERVVYVTGCSKVLAGGLRVGMVHAPAALLARLAEVLRSHCWMAPPLNAEVACRWIGSGVADELAAAQRDELGGRQALAAEKLAGSGARGQPYGFNLWLPLPEPWRASAFVRRCEAEGLLLRSAEPFTVGSLPAPQAVRLSLSAPASREAVTRGLDIVRRVLAEAPPVQALV</sequence>
<evidence type="ECO:0000313" key="8">
    <source>
        <dbReference type="Proteomes" id="UP000245474"/>
    </source>
</evidence>
<evidence type="ECO:0000256" key="1">
    <source>
        <dbReference type="ARBA" id="ARBA00005384"/>
    </source>
</evidence>
<dbReference type="Pfam" id="PF00155">
    <property type="entry name" value="Aminotran_1_2"/>
    <property type="match status" value="1"/>
</dbReference>
<dbReference type="InterPro" id="IPR036388">
    <property type="entry name" value="WH-like_DNA-bd_sf"/>
</dbReference>
<keyword evidence="2" id="KW-0663">Pyridoxal phosphate</keyword>
<feature type="domain" description="HTH gntR-type" evidence="6">
    <location>
        <begin position="14"/>
        <end position="82"/>
    </location>
</feature>
<keyword evidence="7" id="KW-0808">Transferase</keyword>
<proteinExistence type="inferred from homology"/>
<keyword evidence="4" id="KW-0238">DNA-binding</keyword>
<keyword evidence="8" id="KW-1185">Reference proteome</keyword>
<dbReference type="CDD" id="cd00609">
    <property type="entry name" value="AAT_like"/>
    <property type="match status" value="1"/>
</dbReference>
<dbReference type="Gene3D" id="1.10.10.10">
    <property type="entry name" value="Winged helix-like DNA-binding domain superfamily/Winged helix DNA-binding domain"/>
    <property type="match status" value="1"/>
</dbReference>
<reference evidence="7 8" key="1">
    <citation type="submission" date="2018-05" db="EMBL/GenBank/DDBJ databases">
        <title>Spiribacter halobius sp. nov., a moderately halophilic bacterium isolated from marine solar saltern.</title>
        <authorList>
            <person name="Zheng W.-S."/>
            <person name="Lu D.-C."/>
            <person name="Du Z.-J."/>
        </authorList>
    </citation>
    <scope>NUCLEOTIDE SEQUENCE [LARGE SCALE GENOMIC DNA]</scope>
    <source>
        <strain evidence="7 8">E85</strain>
    </source>
</reference>
<dbReference type="Gene3D" id="3.40.640.10">
    <property type="entry name" value="Type I PLP-dependent aspartate aminotransferase-like (Major domain)"/>
    <property type="match status" value="1"/>
</dbReference>
<accession>A0A2U2MZA1</accession>
<dbReference type="RefSeq" id="WP_109679411.1">
    <property type="nucleotide sequence ID" value="NZ_CP086615.1"/>
</dbReference>
<evidence type="ECO:0000256" key="3">
    <source>
        <dbReference type="ARBA" id="ARBA00023015"/>
    </source>
</evidence>
<dbReference type="AlphaFoldDB" id="A0A2U2MZA1"/>
<dbReference type="InterPro" id="IPR004839">
    <property type="entry name" value="Aminotransferase_I/II_large"/>
</dbReference>
<protein>
    <submittedName>
        <fullName evidence="7">PLP-dependent aminotransferase family protein</fullName>
    </submittedName>
</protein>
<dbReference type="InterPro" id="IPR015422">
    <property type="entry name" value="PyrdxlP-dep_Trfase_small"/>
</dbReference>
<gene>
    <name evidence="7" type="ORF">DEM34_13840</name>
</gene>
<dbReference type="GO" id="GO:0003700">
    <property type="term" value="F:DNA-binding transcription factor activity"/>
    <property type="evidence" value="ECO:0007669"/>
    <property type="project" value="InterPro"/>
</dbReference>
<dbReference type="CDD" id="cd07377">
    <property type="entry name" value="WHTH_GntR"/>
    <property type="match status" value="1"/>
</dbReference>
<keyword evidence="5" id="KW-0804">Transcription</keyword>
<evidence type="ECO:0000256" key="2">
    <source>
        <dbReference type="ARBA" id="ARBA00022898"/>
    </source>
</evidence>
<dbReference type="InterPro" id="IPR051446">
    <property type="entry name" value="HTH_trans_reg/aminotransferase"/>
</dbReference>
<evidence type="ECO:0000256" key="4">
    <source>
        <dbReference type="ARBA" id="ARBA00023125"/>
    </source>
</evidence>
<dbReference type="SUPFAM" id="SSF46785">
    <property type="entry name" value="Winged helix' DNA-binding domain"/>
    <property type="match status" value="1"/>
</dbReference>
<dbReference type="SUPFAM" id="SSF53383">
    <property type="entry name" value="PLP-dependent transferases"/>
    <property type="match status" value="1"/>
</dbReference>
<dbReference type="InterPro" id="IPR015421">
    <property type="entry name" value="PyrdxlP-dep_Trfase_major"/>
</dbReference>
<dbReference type="GO" id="GO:0030170">
    <property type="term" value="F:pyridoxal phosphate binding"/>
    <property type="evidence" value="ECO:0007669"/>
    <property type="project" value="InterPro"/>
</dbReference>
<dbReference type="SMART" id="SM00345">
    <property type="entry name" value="HTH_GNTR"/>
    <property type="match status" value="1"/>
</dbReference>
<name>A0A2U2MZA1_9GAMM</name>
<organism evidence="7 8">
    <name type="scientific">Sediminicurvatus halobius</name>
    <dbReference type="NCBI Taxonomy" id="2182432"/>
    <lineage>
        <taxon>Bacteria</taxon>
        <taxon>Pseudomonadati</taxon>
        <taxon>Pseudomonadota</taxon>
        <taxon>Gammaproteobacteria</taxon>
        <taxon>Chromatiales</taxon>
        <taxon>Ectothiorhodospiraceae</taxon>
        <taxon>Sediminicurvatus</taxon>
    </lineage>
</organism>
<evidence type="ECO:0000256" key="5">
    <source>
        <dbReference type="ARBA" id="ARBA00023163"/>
    </source>
</evidence>
<dbReference type="EMBL" id="QFFI01000023">
    <property type="protein sequence ID" value="PWG62054.1"/>
    <property type="molecule type" value="Genomic_DNA"/>
</dbReference>
<dbReference type="Proteomes" id="UP000245474">
    <property type="component" value="Unassembled WGS sequence"/>
</dbReference>
<comment type="similarity">
    <text evidence="1">In the C-terminal section; belongs to the class-I pyridoxal-phosphate-dependent aminotransferase family.</text>
</comment>
<dbReference type="PANTHER" id="PTHR46577">
    <property type="entry name" value="HTH-TYPE TRANSCRIPTIONAL REGULATORY PROTEIN GABR"/>
    <property type="match status" value="1"/>
</dbReference>
<evidence type="ECO:0000313" key="7">
    <source>
        <dbReference type="EMBL" id="PWG62054.1"/>
    </source>
</evidence>
<comment type="caution">
    <text evidence="7">The sequence shown here is derived from an EMBL/GenBank/DDBJ whole genome shotgun (WGS) entry which is preliminary data.</text>
</comment>
<dbReference type="PANTHER" id="PTHR46577:SF1">
    <property type="entry name" value="HTH-TYPE TRANSCRIPTIONAL REGULATORY PROTEIN GABR"/>
    <property type="match status" value="1"/>
</dbReference>
<dbReference type="PROSITE" id="PS50949">
    <property type="entry name" value="HTH_GNTR"/>
    <property type="match status" value="1"/>
</dbReference>
<dbReference type="OrthoDB" id="9804020at2"/>
<dbReference type="InterPro" id="IPR000524">
    <property type="entry name" value="Tscrpt_reg_HTH_GntR"/>
</dbReference>
<keyword evidence="7" id="KW-0032">Aminotransferase</keyword>
<dbReference type="Gene3D" id="3.90.1150.10">
    <property type="entry name" value="Aspartate Aminotransferase, domain 1"/>
    <property type="match status" value="1"/>
</dbReference>